<dbReference type="EMBL" id="CAWUFR010000033">
    <property type="protein sequence ID" value="CAK6958390.1"/>
    <property type="molecule type" value="Genomic_DNA"/>
</dbReference>
<sequence length="140" mass="16035">MRLVRENNYITQKAFRSATSWLPPLWECFPFKQTRSCRRWRRVCRGVKETALLNESVEAEAKQPVPSQAAQFALCLYLKSHLIHPLGLLFFNSEVILKCYSSRAICEPCTLLKSLTGSLKQSLHPIPVYNQQGFGTVHPL</sequence>
<gene>
    <name evidence="1" type="ORF">FSCOSCO3_A025257</name>
</gene>
<comment type="caution">
    <text evidence="1">The sequence shown here is derived from an EMBL/GenBank/DDBJ whole genome shotgun (WGS) entry which is preliminary data.</text>
</comment>
<proteinExistence type="predicted"/>
<evidence type="ECO:0000313" key="2">
    <source>
        <dbReference type="Proteomes" id="UP001314229"/>
    </source>
</evidence>
<accession>A0AAV1NHH8</accession>
<name>A0AAV1NHH8_SCOSC</name>
<keyword evidence="2" id="KW-1185">Reference proteome</keyword>
<protein>
    <submittedName>
        <fullName evidence="1">Uncharacterized protein</fullName>
    </submittedName>
</protein>
<reference evidence="1 2" key="1">
    <citation type="submission" date="2024-01" db="EMBL/GenBank/DDBJ databases">
        <authorList>
            <person name="Alioto T."/>
            <person name="Alioto T."/>
            <person name="Gomez Garrido J."/>
        </authorList>
    </citation>
    <scope>NUCLEOTIDE SEQUENCE [LARGE SCALE GENOMIC DNA]</scope>
</reference>
<dbReference type="AlphaFoldDB" id="A0AAV1NHH8"/>
<organism evidence="1 2">
    <name type="scientific">Scomber scombrus</name>
    <name type="common">Atlantic mackerel</name>
    <name type="synonym">Scomber vernalis</name>
    <dbReference type="NCBI Taxonomy" id="13677"/>
    <lineage>
        <taxon>Eukaryota</taxon>
        <taxon>Metazoa</taxon>
        <taxon>Chordata</taxon>
        <taxon>Craniata</taxon>
        <taxon>Vertebrata</taxon>
        <taxon>Euteleostomi</taxon>
        <taxon>Actinopterygii</taxon>
        <taxon>Neopterygii</taxon>
        <taxon>Teleostei</taxon>
        <taxon>Neoteleostei</taxon>
        <taxon>Acanthomorphata</taxon>
        <taxon>Pelagiaria</taxon>
        <taxon>Scombriformes</taxon>
        <taxon>Scombridae</taxon>
        <taxon>Scomber</taxon>
    </lineage>
</organism>
<evidence type="ECO:0000313" key="1">
    <source>
        <dbReference type="EMBL" id="CAK6958390.1"/>
    </source>
</evidence>
<dbReference type="Proteomes" id="UP001314229">
    <property type="component" value="Unassembled WGS sequence"/>
</dbReference>